<dbReference type="InterPro" id="IPR048268">
    <property type="entry name" value="Arginosuc_syn_C"/>
</dbReference>
<dbReference type="PROSITE" id="PS00565">
    <property type="entry name" value="ARGININOSUCCIN_SYN_2"/>
    <property type="match status" value="1"/>
</dbReference>
<dbReference type="Ensembl" id="ENSONIT00000003580.2">
    <property type="protein sequence ID" value="ENSONIP00000003579.2"/>
    <property type="gene ID" value="ENSONIG00000002858.2"/>
</dbReference>
<evidence type="ECO:0000256" key="5">
    <source>
        <dbReference type="ARBA" id="ARBA00014810"/>
    </source>
</evidence>
<evidence type="ECO:0000256" key="14">
    <source>
        <dbReference type="ARBA" id="ARBA00029916"/>
    </source>
</evidence>
<dbReference type="SUPFAM" id="SSF69864">
    <property type="entry name" value="Argininosuccinate synthetase, C-terminal domain"/>
    <property type="match status" value="1"/>
</dbReference>
<evidence type="ECO:0000313" key="18">
    <source>
        <dbReference type="Ensembl" id="ENSONIP00000003579.2"/>
    </source>
</evidence>
<gene>
    <name evidence="18" type="primary">ASS1</name>
</gene>
<dbReference type="FunFam" id="3.90.1260.10:FF:000005">
    <property type="entry name" value="Argininosuccinate synthase 1"/>
    <property type="match status" value="1"/>
</dbReference>
<name>I3J3Y9_ORENI</name>
<reference evidence="18" key="2">
    <citation type="submission" date="2025-08" db="UniProtKB">
        <authorList>
            <consortium name="Ensembl"/>
        </authorList>
    </citation>
    <scope>IDENTIFICATION</scope>
</reference>
<keyword evidence="6" id="KW-0835">Urea cycle</keyword>
<evidence type="ECO:0000256" key="3">
    <source>
        <dbReference type="ARBA" id="ARBA00005154"/>
    </source>
</evidence>
<dbReference type="InterPro" id="IPR001518">
    <property type="entry name" value="Arginosuc_synth"/>
</dbReference>
<dbReference type="InterPro" id="IPR024074">
    <property type="entry name" value="AS_cat/multimer_dom_body"/>
</dbReference>
<dbReference type="GO" id="GO:0000050">
    <property type="term" value="P:urea cycle"/>
    <property type="evidence" value="ECO:0007669"/>
    <property type="project" value="UniProtKB-UniPathway"/>
</dbReference>
<comment type="pathway">
    <text evidence="3">Nitrogen metabolism; urea cycle; (N(omega)-L-arginino)succinate from L-aspartate and L-citrulline: step 1/1.</text>
</comment>
<dbReference type="EC" id="6.3.4.5" evidence="4"/>
<dbReference type="FunFam" id="1.20.5.470:FF:000006">
    <property type="entry name" value="Argininosuccinate synthase 1"/>
    <property type="match status" value="1"/>
</dbReference>
<dbReference type="STRING" id="8128.ENSONIP00000032835"/>
<dbReference type="GO" id="GO:0000053">
    <property type="term" value="P:argininosuccinate metabolic process"/>
    <property type="evidence" value="ECO:0007669"/>
    <property type="project" value="TreeGrafter"/>
</dbReference>
<dbReference type="PANTHER" id="PTHR11587:SF2">
    <property type="entry name" value="ARGININOSUCCINATE SYNTHASE"/>
    <property type="match status" value="1"/>
</dbReference>
<dbReference type="NCBIfam" id="TIGR00032">
    <property type="entry name" value="argG"/>
    <property type="match status" value="1"/>
</dbReference>
<evidence type="ECO:0000256" key="12">
    <source>
        <dbReference type="ARBA" id="ARBA00022741"/>
    </source>
</evidence>
<feature type="domain" description="Arginosuccinate synthase C-terminal" evidence="17">
    <location>
        <begin position="249"/>
        <end position="470"/>
    </location>
</feature>
<dbReference type="GO" id="GO:0004055">
    <property type="term" value="F:argininosuccinate synthase activity"/>
    <property type="evidence" value="ECO:0007669"/>
    <property type="project" value="UniProtKB-EC"/>
</dbReference>
<sequence length="483" mass="54634">MNFGESFSGDIFQFFNDIQWHKEPAKLHAVAFVIVVDESIPAFLYICIFNNDMYIIVTAQLQTIPPVPALIMSKGTVVLAYSGGLDTSCILVWLKEQGYDVITYLANIGQDEDFEAARKKAESLGAKKVFIEDLRTEFVEHFIWPAVQANAVYEDRYLLGTAVARPCIARRQVEIARREGAQFVSHGATGKGNDQIRFELTCYALYPEVKIIAPWRIPEFYNRFRGRTDLMEYAKEHGIPVPVTPRAPWSMDANLMHISYESGILENPKSRAPADLYLMTKNPEDSPNVQDVLEIEFKKGVPVKVTNMNDGISKTTALDIFSYLNEIGGKHGVGRIDIVENRFIGMKSRGIYETPGGTVLLKAHLDIETFTMDKEVRRIKQGLGIKFSELVYNGFWYSPECDFVRHCIAKSQENVEGKVQLSVFKGQVYILGRESPKSLYNEELVSMDVQGDYDPCDASGFIRINAVRLREHHRLQGLSSTKQ</sequence>
<dbReference type="HAMAP" id="MF_00005">
    <property type="entry name" value="Arg_succ_synth_type1"/>
    <property type="match status" value="1"/>
</dbReference>
<dbReference type="eggNOG" id="KOG1706">
    <property type="taxonomic scope" value="Eukaryota"/>
</dbReference>
<dbReference type="UniPathway" id="UPA00158">
    <property type="reaction ID" value="UER00272"/>
</dbReference>
<evidence type="ECO:0000313" key="19">
    <source>
        <dbReference type="Proteomes" id="UP000005207"/>
    </source>
</evidence>
<evidence type="ECO:0000256" key="8">
    <source>
        <dbReference type="ARBA" id="ARBA00022553"/>
    </source>
</evidence>
<protein>
    <recommendedName>
        <fullName evidence="5">Argininosuccinate synthase</fullName>
        <ecNumber evidence="4">6.3.4.5</ecNumber>
    </recommendedName>
    <alternativeName>
        <fullName evidence="14">Citrulline--aspartate ligase</fullName>
    </alternativeName>
</protein>
<organism evidence="18 19">
    <name type="scientific">Oreochromis niloticus</name>
    <name type="common">Nile tilapia</name>
    <name type="synonym">Tilapia nilotica</name>
    <dbReference type="NCBI Taxonomy" id="8128"/>
    <lineage>
        <taxon>Eukaryota</taxon>
        <taxon>Metazoa</taxon>
        <taxon>Chordata</taxon>
        <taxon>Craniata</taxon>
        <taxon>Vertebrata</taxon>
        <taxon>Euteleostomi</taxon>
        <taxon>Actinopterygii</taxon>
        <taxon>Neopterygii</taxon>
        <taxon>Teleostei</taxon>
        <taxon>Neoteleostei</taxon>
        <taxon>Acanthomorphata</taxon>
        <taxon>Ovalentaria</taxon>
        <taxon>Cichlomorphae</taxon>
        <taxon>Cichliformes</taxon>
        <taxon>Cichlidae</taxon>
        <taxon>African cichlids</taxon>
        <taxon>Pseudocrenilabrinae</taxon>
        <taxon>Oreochromini</taxon>
        <taxon>Oreochromis</taxon>
    </lineage>
</organism>
<dbReference type="Gene3D" id="3.90.1260.10">
    <property type="entry name" value="Argininosuccinate synthetase, chain A, domain 2"/>
    <property type="match status" value="1"/>
</dbReference>
<keyword evidence="7" id="KW-0963">Cytoplasm</keyword>
<dbReference type="InterPro" id="IPR018223">
    <property type="entry name" value="Arginosuc_synth_CS"/>
</dbReference>
<dbReference type="PROSITE" id="PS00564">
    <property type="entry name" value="ARGININOSUCCIN_SYN_1"/>
    <property type="match status" value="1"/>
</dbReference>
<dbReference type="AlphaFoldDB" id="I3J3Y9"/>
<feature type="domain" description="Arginosuccinate synthase-like N-terminal" evidence="16">
    <location>
        <begin position="77"/>
        <end position="240"/>
    </location>
</feature>
<keyword evidence="9" id="KW-0055">Arginine biosynthesis</keyword>
<accession>I3J3Y9</accession>
<dbReference type="Proteomes" id="UP000005207">
    <property type="component" value="Linkage group LG7"/>
</dbReference>
<dbReference type="HOGENOM" id="CLU_032784_4_2_1"/>
<evidence type="ECO:0000256" key="1">
    <source>
        <dbReference type="ARBA" id="ARBA00004514"/>
    </source>
</evidence>
<evidence type="ECO:0000256" key="7">
    <source>
        <dbReference type="ARBA" id="ARBA00022490"/>
    </source>
</evidence>
<keyword evidence="11" id="KW-0028">Amino-acid biosynthesis</keyword>
<evidence type="ECO:0000256" key="10">
    <source>
        <dbReference type="ARBA" id="ARBA00022598"/>
    </source>
</evidence>
<keyword evidence="19" id="KW-1185">Reference proteome</keyword>
<dbReference type="GeneTree" id="ENSGT00390000004524"/>
<dbReference type="NCBIfam" id="NF001770">
    <property type="entry name" value="PRK00509.1"/>
    <property type="match status" value="1"/>
</dbReference>
<comment type="subcellular location">
    <subcellularLocation>
        <location evidence="1">Cytoplasm</location>
        <location evidence="1">Cytosol</location>
    </subcellularLocation>
</comment>
<reference evidence="19" key="1">
    <citation type="submission" date="2012-01" db="EMBL/GenBank/DDBJ databases">
        <title>The Genome Sequence of Oreochromis niloticus (Nile Tilapia).</title>
        <authorList>
            <consortium name="Broad Institute Genome Assembly Team"/>
            <consortium name="Broad Institute Sequencing Platform"/>
            <person name="Di Palma F."/>
            <person name="Johnson J."/>
            <person name="Lander E.S."/>
            <person name="Lindblad-Toh K."/>
        </authorList>
    </citation>
    <scope>NUCLEOTIDE SEQUENCE [LARGE SCALE GENOMIC DNA]</scope>
</reference>
<evidence type="ECO:0000256" key="6">
    <source>
        <dbReference type="ARBA" id="ARBA00022436"/>
    </source>
</evidence>
<dbReference type="GO" id="GO:0005524">
    <property type="term" value="F:ATP binding"/>
    <property type="evidence" value="ECO:0007669"/>
    <property type="project" value="UniProtKB-KW"/>
</dbReference>
<proteinExistence type="inferred from homology"/>
<dbReference type="InterPro" id="IPR048267">
    <property type="entry name" value="Arginosuc_syn_N"/>
</dbReference>
<dbReference type="Pfam" id="PF00764">
    <property type="entry name" value="Arginosuc_synth"/>
    <property type="match status" value="1"/>
</dbReference>
<dbReference type="SUPFAM" id="SSF52402">
    <property type="entry name" value="Adenine nucleotide alpha hydrolases-like"/>
    <property type="match status" value="1"/>
</dbReference>
<keyword evidence="13" id="KW-0067">ATP-binding</keyword>
<evidence type="ECO:0000259" key="17">
    <source>
        <dbReference type="Pfam" id="PF20979"/>
    </source>
</evidence>
<dbReference type="Gene3D" id="1.20.5.470">
    <property type="entry name" value="Single helix bin"/>
    <property type="match status" value="1"/>
</dbReference>
<comment type="pathway">
    <text evidence="2">Amino-acid biosynthesis; L-arginine biosynthesis; L-arginine from L-ornithine and carbamoyl phosphate: step 2/3.</text>
</comment>
<dbReference type="GO" id="GO:0006526">
    <property type="term" value="P:L-arginine biosynthetic process"/>
    <property type="evidence" value="ECO:0007669"/>
    <property type="project" value="UniProtKB-UniPathway"/>
</dbReference>
<evidence type="ECO:0000256" key="4">
    <source>
        <dbReference type="ARBA" id="ARBA00012286"/>
    </source>
</evidence>
<evidence type="ECO:0000259" key="16">
    <source>
        <dbReference type="Pfam" id="PF00764"/>
    </source>
</evidence>
<evidence type="ECO:0000256" key="9">
    <source>
        <dbReference type="ARBA" id="ARBA00022571"/>
    </source>
</evidence>
<dbReference type="Pfam" id="PF20979">
    <property type="entry name" value="Arginosuc_syn_C"/>
    <property type="match status" value="1"/>
</dbReference>
<evidence type="ECO:0000256" key="2">
    <source>
        <dbReference type="ARBA" id="ARBA00004967"/>
    </source>
</evidence>
<evidence type="ECO:0000256" key="15">
    <source>
        <dbReference type="ARBA" id="ARBA00049077"/>
    </source>
</evidence>
<dbReference type="GO" id="GO:0005829">
    <property type="term" value="C:cytosol"/>
    <property type="evidence" value="ECO:0007669"/>
    <property type="project" value="UniProtKB-SubCell"/>
</dbReference>
<dbReference type="PANTHER" id="PTHR11587">
    <property type="entry name" value="ARGININOSUCCINATE SYNTHASE"/>
    <property type="match status" value="1"/>
</dbReference>
<dbReference type="CDD" id="cd01999">
    <property type="entry name" value="ASS"/>
    <property type="match status" value="1"/>
</dbReference>
<keyword evidence="12" id="KW-0547">Nucleotide-binding</keyword>
<keyword evidence="10" id="KW-0436">Ligase</keyword>
<keyword evidence="8" id="KW-0597">Phosphoprotein</keyword>
<reference evidence="18" key="3">
    <citation type="submission" date="2025-09" db="UniProtKB">
        <authorList>
            <consortium name="Ensembl"/>
        </authorList>
    </citation>
    <scope>IDENTIFICATION</scope>
</reference>
<evidence type="ECO:0000256" key="11">
    <source>
        <dbReference type="ARBA" id="ARBA00022605"/>
    </source>
</evidence>
<comment type="catalytic activity">
    <reaction evidence="15">
        <text>L-citrulline + L-aspartate + ATP = 2-(N(omega)-L-arginino)succinate + AMP + diphosphate + H(+)</text>
        <dbReference type="Rhea" id="RHEA:10932"/>
        <dbReference type="ChEBI" id="CHEBI:15378"/>
        <dbReference type="ChEBI" id="CHEBI:29991"/>
        <dbReference type="ChEBI" id="CHEBI:30616"/>
        <dbReference type="ChEBI" id="CHEBI:33019"/>
        <dbReference type="ChEBI" id="CHEBI:57472"/>
        <dbReference type="ChEBI" id="CHEBI:57743"/>
        <dbReference type="ChEBI" id="CHEBI:456215"/>
        <dbReference type="EC" id="6.3.4.5"/>
    </reaction>
</comment>
<dbReference type="InterPro" id="IPR014729">
    <property type="entry name" value="Rossmann-like_a/b/a_fold"/>
</dbReference>
<dbReference type="FunFam" id="3.40.50.620:FF:000019">
    <property type="entry name" value="Argininosuccinate synthase"/>
    <property type="match status" value="1"/>
</dbReference>
<evidence type="ECO:0000256" key="13">
    <source>
        <dbReference type="ARBA" id="ARBA00022840"/>
    </source>
</evidence>
<dbReference type="UniPathway" id="UPA00068">
    <property type="reaction ID" value="UER00113"/>
</dbReference>
<dbReference type="Gene3D" id="3.40.50.620">
    <property type="entry name" value="HUPs"/>
    <property type="match status" value="1"/>
</dbReference>
<dbReference type="InterPro" id="IPR023434">
    <property type="entry name" value="Arginosuc_synth_type_1_subfam"/>
</dbReference>